<evidence type="ECO:0000313" key="13">
    <source>
        <dbReference type="EMBL" id="EOR92927.1"/>
    </source>
</evidence>
<evidence type="ECO:0000256" key="2">
    <source>
        <dbReference type="ARBA" id="ARBA00022448"/>
    </source>
</evidence>
<evidence type="ECO:0000256" key="6">
    <source>
        <dbReference type="ARBA" id="ARBA00023136"/>
    </source>
</evidence>
<dbReference type="eggNOG" id="COG4206">
    <property type="taxonomic scope" value="Bacteria"/>
</dbReference>
<keyword evidence="7 8" id="KW-0998">Cell outer membrane</keyword>
<evidence type="ECO:0000256" key="1">
    <source>
        <dbReference type="ARBA" id="ARBA00004571"/>
    </source>
</evidence>
<dbReference type="Pfam" id="PF07715">
    <property type="entry name" value="Plug"/>
    <property type="match status" value="1"/>
</dbReference>
<keyword evidence="4 8" id="KW-0812">Transmembrane</keyword>
<feature type="domain" description="TonB-dependent receptor plug" evidence="12">
    <location>
        <begin position="108"/>
        <end position="212"/>
    </location>
</feature>
<dbReference type="SUPFAM" id="SSF56935">
    <property type="entry name" value="Porins"/>
    <property type="match status" value="1"/>
</dbReference>
<dbReference type="InterPro" id="IPR000531">
    <property type="entry name" value="Beta-barrel_TonB"/>
</dbReference>
<dbReference type="eggNOG" id="COG4771">
    <property type="taxonomic scope" value="Bacteria"/>
</dbReference>
<dbReference type="Gene3D" id="2.40.170.20">
    <property type="entry name" value="TonB-dependent receptor, beta-barrel domain"/>
    <property type="match status" value="1"/>
</dbReference>
<dbReference type="InterPro" id="IPR039426">
    <property type="entry name" value="TonB-dep_rcpt-like"/>
</dbReference>
<keyword evidence="14" id="KW-1185">Reference proteome</keyword>
<name>R9GM64_9SPHI</name>
<dbReference type="STRING" id="1150600.ADIARSV_4015"/>
<evidence type="ECO:0000259" key="12">
    <source>
        <dbReference type="Pfam" id="PF07715"/>
    </source>
</evidence>
<dbReference type="SUPFAM" id="SSF49464">
    <property type="entry name" value="Carboxypeptidase regulatory domain-like"/>
    <property type="match status" value="1"/>
</dbReference>
<dbReference type="Pfam" id="PF13715">
    <property type="entry name" value="CarbopepD_reg_2"/>
    <property type="match status" value="1"/>
</dbReference>
<dbReference type="GO" id="GO:0009279">
    <property type="term" value="C:cell outer membrane"/>
    <property type="evidence" value="ECO:0007669"/>
    <property type="project" value="UniProtKB-SubCell"/>
</dbReference>
<comment type="subcellular location">
    <subcellularLocation>
        <location evidence="1 8">Cell outer membrane</location>
        <topology evidence="1 8">Multi-pass membrane protein</topology>
    </subcellularLocation>
</comment>
<comment type="similarity">
    <text evidence="8 9">Belongs to the TonB-dependent receptor family.</text>
</comment>
<keyword evidence="13" id="KW-0675">Receptor</keyword>
<gene>
    <name evidence="13" type="ORF">ADIARSV_4015</name>
</gene>
<keyword evidence="3 8" id="KW-1134">Transmembrane beta strand</keyword>
<dbReference type="Gene3D" id="2.170.130.10">
    <property type="entry name" value="TonB-dependent receptor, plug domain"/>
    <property type="match status" value="1"/>
</dbReference>
<dbReference type="Proteomes" id="UP000014174">
    <property type="component" value="Unassembled WGS sequence"/>
</dbReference>
<dbReference type="InterPro" id="IPR037066">
    <property type="entry name" value="Plug_dom_sf"/>
</dbReference>
<dbReference type="NCBIfam" id="TIGR04057">
    <property type="entry name" value="SusC_RagA_signa"/>
    <property type="match status" value="1"/>
</dbReference>
<evidence type="ECO:0000256" key="10">
    <source>
        <dbReference type="SAM" id="MobiDB-lite"/>
    </source>
</evidence>
<keyword evidence="2 8" id="KW-0813">Transport</keyword>
<dbReference type="InterPro" id="IPR023997">
    <property type="entry name" value="TonB-dep_OMP_SusC/RagA_CS"/>
</dbReference>
<evidence type="ECO:0000313" key="14">
    <source>
        <dbReference type="Proteomes" id="UP000014174"/>
    </source>
</evidence>
<organism evidence="13 14">
    <name type="scientific">Arcticibacter svalbardensis MN12-7</name>
    <dbReference type="NCBI Taxonomy" id="1150600"/>
    <lineage>
        <taxon>Bacteria</taxon>
        <taxon>Pseudomonadati</taxon>
        <taxon>Bacteroidota</taxon>
        <taxon>Sphingobacteriia</taxon>
        <taxon>Sphingobacteriales</taxon>
        <taxon>Sphingobacteriaceae</taxon>
        <taxon>Arcticibacter</taxon>
    </lineage>
</organism>
<evidence type="ECO:0000256" key="7">
    <source>
        <dbReference type="ARBA" id="ARBA00023237"/>
    </source>
</evidence>
<evidence type="ECO:0000256" key="5">
    <source>
        <dbReference type="ARBA" id="ARBA00023077"/>
    </source>
</evidence>
<dbReference type="InterPro" id="IPR036942">
    <property type="entry name" value="Beta-barrel_TonB_sf"/>
</dbReference>
<evidence type="ECO:0000256" key="8">
    <source>
        <dbReference type="PROSITE-ProRule" id="PRU01360"/>
    </source>
</evidence>
<dbReference type="AlphaFoldDB" id="R9GM64"/>
<feature type="region of interest" description="Disordered" evidence="10">
    <location>
        <begin position="475"/>
        <end position="505"/>
    </location>
</feature>
<proteinExistence type="inferred from homology"/>
<keyword evidence="5 9" id="KW-0798">TonB box</keyword>
<dbReference type="PATRIC" id="fig|1150600.3.peg.3977"/>
<accession>R9GM64</accession>
<keyword evidence="6 8" id="KW-0472">Membrane</keyword>
<comment type="caution">
    <text evidence="13">The sequence shown here is derived from an EMBL/GenBank/DDBJ whole genome shotgun (WGS) entry which is preliminary data.</text>
</comment>
<dbReference type="Pfam" id="PF00593">
    <property type="entry name" value="TonB_dep_Rec_b-barrel"/>
    <property type="match status" value="1"/>
</dbReference>
<evidence type="ECO:0000259" key="11">
    <source>
        <dbReference type="Pfam" id="PF00593"/>
    </source>
</evidence>
<reference evidence="13 14" key="1">
    <citation type="journal article" date="2013" name="Genome Announc.">
        <title>Draft Genome Sequence of Arcticibacter svalbardensis Strain MN12-7T, a Member of the Family Sphingobacteriaceae Isolated from an Arctic Soil Sample.</title>
        <authorList>
            <person name="Shivaji S."/>
            <person name="Ara S."/>
            <person name="Prasad S."/>
            <person name="Manasa B.P."/>
            <person name="Begum Z."/>
            <person name="Singh A."/>
            <person name="Kumar Pinnaka A."/>
        </authorList>
    </citation>
    <scope>NUCLEOTIDE SEQUENCE [LARGE SCALE GENOMIC DNA]</scope>
    <source>
        <strain evidence="13 14">MN12-7</strain>
    </source>
</reference>
<dbReference type="FunFam" id="2.170.130.10:FF:000008">
    <property type="entry name" value="SusC/RagA family TonB-linked outer membrane protein"/>
    <property type="match status" value="1"/>
</dbReference>
<dbReference type="InterPro" id="IPR008969">
    <property type="entry name" value="CarboxyPept-like_regulatory"/>
</dbReference>
<dbReference type="EMBL" id="AQPN01000141">
    <property type="protein sequence ID" value="EOR92927.1"/>
    <property type="molecule type" value="Genomic_DNA"/>
</dbReference>
<dbReference type="PROSITE" id="PS52016">
    <property type="entry name" value="TONB_DEPENDENT_REC_3"/>
    <property type="match status" value="1"/>
</dbReference>
<dbReference type="Gene3D" id="2.60.40.1120">
    <property type="entry name" value="Carboxypeptidase-like, regulatory domain"/>
    <property type="match status" value="1"/>
</dbReference>
<sequence>MLIIALANQSLVAQIRISGTVRDIKGEQLPGVNVVQKNTTNGNVTDQQGRYTLVLRSDAPQSIVFNYIGFEAQDIPVNGKVSIDVILKEKRESLNEVVVLGYTSQKRSNITGAVSSVRMADVEPRRVADVAQVLQGQVAGVQITQSTGAPGEGINIRIRGEGTFGDNSPLFIVDGTPTRDISFLNPSDMQSVTVLKDASAAAIYGSRASAGVIVITTKMGTTGKSVIDVNYFNGIQQVSNLPTMLNKTQYMDKVEEAWNNSGYPGTNPYTGDKSRTDLSNTNWLDELFETGHSQNLQLSANGGSEKVKYLLSGAYYSQDGIVIYKNDQYQRLNFRSNVIGNLNDRLTVGSNVQFTYGKQDKLSSKGDEPGIIRHAFIRPPVLSVFKNTDDPTYSSTNPFTDLPFYKADGTYESNKYEFSSNPIALAYFTNDKRSNFRTFGNIYGEYALLKNKDLKFRTNVGVDLNFSHNKAFNQNFGDDDGGGAAEDKGLGRKNRPNSLNEDRGQESTITWNNTLNYNKSIEKHVFSALVGSEYITNHSSSIGGTRNRFEYTQEEFQYLDYGNSLTNVWSSGSGAEWTLFSLFGSANYAYDSKYFITGNLRADASSRFGPNNQWGYFPSVSVGWKVSEENFMKSVNWLSDLKLRASIGKLGNQEIGNYTYLTLFTKTGEEVKLLRYGNPDLKWETTTQNNIGVDFGMLKNKIYLSVDYFKKKTTGILLPLSLPRIVGDVEATIVNAGEVSNSGFEVDLGYRNSDRAFRYSISGNIGTLTNRVDKLHPNLPNIIGQVTKTEVGHPLNSLYGFKMDGIYQNQAEIDDYLFGTVNPSELPGDIKFKDFNGDGIINDQDRAYIGNPNPKFSYGINLSASYKGFDFSALLQGVGGVDKYNDLKKIIDYDSRPFNHSIRVLDSWHGEGTSNTIPRSTFNDNGSSKTSSIFVEDASYMRLKNIELGYSFRSILAKSKLNVQNIRFYVSGQNLFTVTDYTGLDPESTDILDKGTYPQSRAILFGVNVKF</sequence>
<dbReference type="InterPro" id="IPR023996">
    <property type="entry name" value="TonB-dep_OMP_SusC/RagA"/>
</dbReference>
<dbReference type="InterPro" id="IPR012910">
    <property type="entry name" value="Plug_dom"/>
</dbReference>
<protein>
    <submittedName>
        <fullName evidence="13">TonB-dependent receptor</fullName>
    </submittedName>
</protein>
<feature type="domain" description="TonB-dependent receptor-like beta-barrel" evidence="11">
    <location>
        <begin position="410"/>
        <end position="975"/>
    </location>
</feature>
<evidence type="ECO:0000256" key="4">
    <source>
        <dbReference type="ARBA" id="ARBA00022692"/>
    </source>
</evidence>
<dbReference type="NCBIfam" id="TIGR04056">
    <property type="entry name" value="OMP_RagA_SusC"/>
    <property type="match status" value="1"/>
</dbReference>
<evidence type="ECO:0000256" key="3">
    <source>
        <dbReference type="ARBA" id="ARBA00022452"/>
    </source>
</evidence>
<evidence type="ECO:0000256" key="9">
    <source>
        <dbReference type="RuleBase" id="RU003357"/>
    </source>
</evidence>